<dbReference type="SUPFAM" id="SSF51735">
    <property type="entry name" value="NAD(P)-binding Rossmann-fold domains"/>
    <property type="match status" value="1"/>
</dbReference>
<feature type="domain" description="Gfo/Idh/MocA-like oxidoreductase N-terminal" evidence="4">
    <location>
        <begin position="4"/>
        <end position="121"/>
    </location>
</feature>
<evidence type="ECO:0000313" key="7">
    <source>
        <dbReference type="Proteomes" id="UP000232163"/>
    </source>
</evidence>
<keyword evidence="2" id="KW-0560">Oxidoreductase</keyword>
<dbReference type="KEGG" id="pht:BLM14_26165"/>
<evidence type="ECO:0000256" key="1">
    <source>
        <dbReference type="ARBA" id="ARBA00010928"/>
    </source>
</evidence>
<dbReference type="InterPro" id="IPR036291">
    <property type="entry name" value="NAD(P)-bd_dom_sf"/>
</dbReference>
<comment type="similarity">
    <text evidence="1">Belongs to the Gfo/Idh/MocA family.</text>
</comment>
<dbReference type="Pfam" id="PF01408">
    <property type="entry name" value="GFO_IDH_MocA"/>
    <property type="match status" value="1"/>
</dbReference>
<organism evidence="6 7">
    <name type="scientific">Phyllobacterium zundukense</name>
    <dbReference type="NCBI Taxonomy" id="1867719"/>
    <lineage>
        <taxon>Bacteria</taxon>
        <taxon>Pseudomonadati</taxon>
        <taxon>Pseudomonadota</taxon>
        <taxon>Alphaproteobacteria</taxon>
        <taxon>Hyphomicrobiales</taxon>
        <taxon>Phyllobacteriaceae</taxon>
        <taxon>Phyllobacterium</taxon>
    </lineage>
</organism>
<proteinExistence type="inferred from homology"/>
<dbReference type="PANTHER" id="PTHR22604">
    <property type="entry name" value="OXIDOREDUCTASES"/>
    <property type="match status" value="1"/>
</dbReference>
<evidence type="ECO:0000256" key="2">
    <source>
        <dbReference type="ARBA" id="ARBA00023002"/>
    </source>
</evidence>
<evidence type="ECO:0000259" key="4">
    <source>
        <dbReference type="Pfam" id="PF01408"/>
    </source>
</evidence>
<reference evidence="6 7" key="1">
    <citation type="journal article" date="2017" name="Int J Environ Stud">
        <title>Does the Miocene-Pliocene relict legume Oxytropis triphylla form nitrogen-fixing nodules with a combination of bacterial strains?</title>
        <authorList>
            <person name="Safronova V."/>
            <person name="Belimov A."/>
            <person name="Sazanova A."/>
            <person name="Kuznetsova I."/>
            <person name="Popova J."/>
            <person name="Andronov E."/>
            <person name="Verkhozina A."/>
            <person name="Tikhonovich I."/>
        </authorList>
    </citation>
    <scope>NUCLEOTIDE SEQUENCE [LARGE SCALE GENOMIC DNA]</scope>
    <source>
        <strain evidence="6 7">Tri-38</strain>
    </source>
</reference>
<dbReference type="GO" id="GO:0000166">
    <property type="term" value="F:nucleotide binding"/>
    <property type="evidence" value="ECO:0007669"/>
    <property type="project" value="InterPro"/>
</dbReference>
<keyword evidence="7" id="KW-1185">Reference proteome</keyword>
<evidence type="ECO:0000313" key="6">
    <source>
        <dbReference type="EMBL" id="PIO44638.1"/>
    </source>
</evidence>
<dbReference type="SUPFAM" id="SSF55347">
    <property type="entry name" value="Glyceraldehyde-3-phosphate dehydrogenase-like, C-terminal domain"/>
    <property type="match status" value="1"/>
</dbReference>
<dbReference type="Gene3D" id="3.40.50.720">
    <property type="entry name" value="NAD(P)-binding Rossmann-like Domain"/>
    <property type="match status" value="1"/>
</dbReference>
<name>A0A2N9VYS0_9HYPH</name>
<sequence>MDSVRWGIIGTAAIAVDKVIPSMVGAEGLEVVAVASRDADKARAVATRFGIGRSYGSYDEILADPEIEAVYIPLPNHLHVQWAIRAAEAGKHVLCEKPLALDVQELSRLIECRDRTGRRIQEAVMIRAHPQWEEILGIVDSGEIGEVRAVQGVFTEINLDPKSIVNNASIGGGALYDLGVYPIAAARMVFGAEPERVFAVSEFDPVFGIDRLTSAVLLFPGGHQATLMVSTQLALRHNVEIFGTRKSISLSNPFNPAPDDHCRIVLDDGSKLAAAAAETRLVAPADQYRLQAERFSAAIRSGGSLPIELEWSLGSMEVLNAIQRSAESGNWESVERTRPRTPQRADGVALTWT</sequence>
<feature type="domain" description="GFO/IDH/MocA-like oxidoreductase" evidence="5">
    <location>
        <begin position="137"/>
        <end position="248"/>
    </location>
</feature>
<dbReference type="InterPro" id="IPR000683">
    <property type="entry name" value="Gfo/Idh/MocA-like_OxRdtase_N"/>
</dbReference>
<dbReference type="GO" id="GO:0016491">
    <property type="term" value="F:oxidoreductase activity"/>
    <property type="evidence" value="ECO:0007669"/>
    <property type="project" value="UniProtKB-KW"/>
</dbReference>
<dbReference type="Pfam" id="PF22725">
    <property type="entry name" value="GFO_IDH_MocA_C3"/>
    <property type="match status" value="1"/>
</dbReference>
<comment type="caution">
    <text evidence="6">The sequence shown here is derived from an EMBL/GenBank/DDBJ whole genome shotgun (WGS) entry which is preliminary data.</text>
</comment>
<dbReference type="PANTHER" id="PTHR22604:SF105">
    <property type="entry name" value="TRANS-1,2-DIHYDROBENZENE-1,2-DIOL DEHYDROGENASE"/>
    <property type="match status" value="1"/>
</dbReference>
<feature type="region of interest" description="Disordered" evidence="3">
    <location>
        <begin position="330"/>
        <end position="353"/>
    </location>
</feature>
<dbReference type="OrthoDB" id="9774191at2"/>
<evidence type="ECO:0000259" key="5">
    <source>
        <dbReference type="Pfam" id="PF22725"/>
    </source>
</evidence>
<dbReference type="InterPro" id="IPR055170">
    <property type="entry name" value="GFO_IDH_MocA-like_dom"/>
</dbReference>
<gene>
    <name evidence="6" type="ORF">B5P45_12320</name>
</gene>
<evidence type="ECO:0000256" key="3">
    <source>
        <dbReference type="SAM" id="MobiDB-lite"/>
    </source>
</evidence>
<dbReference type="RefSeq" id="WP_100003104.1">
    <property type="nucleotide sequence ID" value="NZ_CP017943.1"/>
</dbReference>
<protein>
    <submittedName>
        <fullName evidence="6">Oxidoreductase</fullName>
    </submittedName>
</protein>
<dbReference type="InterPro" id="IPR050984">
    <property type="entry name" value="Gfo/Idh/MocA_domain"/>
</dbReference>
<dbReference type="AlphaFoldDB" id="A0A2N9VYS0"/>
<accession>A0A2N9VYS0</accession>
<dbReference type="Gene3D" id="3.30.360.10">
    <property type="entry name" value="Dihydrodipicolinate Reductase, domain 2"/>
    <property type="match status" value="1"/>
</dbReference>
<dbReference type="Proteomes" id="UP000232163">
    <property type="component" value="Unassembled WGS sequence"/>
</dbReference>
<dbReference type="EMBL" id="MZMT01000028">
    <property type="protein sequence ID" value="PIO44638.1"/>
    <property type="molecule type" value="Genomic_DNA"/>
</dbReference>